<dbReference type="Pfam" id="PF04717">
    <property type="entry name" value="Phage_base_V"/>
    <property type="match status" value="1"/>
</dbReference>
<dbReference type="InterPro" id="IPR006533">
    <property type="entry name" value="T6SS_Vgr_RhsGE"/>
</dbReference>
<evidence type="ECO:0000256" key="2">
    <source>
        <dbReference type="ARBA" id="ARBA00005558"/>
    </source>
</evidence>
<dbReference type="NCBIfam" id="TIGR03361">
    <property type="entry name" value="VI_Rhs_Vgr"/>
    <property type="match status" value="1"/>
</dbReference>
<dbReference type="InterPro" id="IPR050708">
    <property type="entry name" value="T6SS_VgrG/RHS"/>
</dbReference>
<proteinExistence type="inferred from homology"/>
<dbReference type="AlphaFoldDB" id="A0A0K0HA55"/>
<feature type="domain" description="Gp5/Type VI secretion system Vgr C-terminal trimerisation" evidence="5">
    <location>
        <begin position="443"/>
        <end position="523"/>
    </location>
</feature>
<comment type="subcellular location">
    <subcellularLocation>
        <location evidence="1">Secreted</location>
    </subcellularLocation>
</comment>
<gene>
    <name evidence="6" type="ordered locus">SBG_1246</name>
</gene>
<dbReference type="InterPro" id="IPR017847">
    <property type="entry name" value="T6SS_RhsGE_Vgr_subset"/>
</dbReference>
<dbReference type="InterPro" id="IPR054030">
    <property type="entry name" value="Gp5_Vgr_C"/>
</dbReference>
<dbReference type="InterPro" id="IPR010609">
    <property type="entry name" value="Gp5_C"/>
</dbReference>
<dbReference type="Pfam" id="PF06715">
    <property type="entry name" value="Gp5_C"/>
    <property type="match status" value="1"/>
</dbReference>
<dbReference type="eggNOG" id="COG3501">
    <property type="taxonomic scope" value="Bacteria"/>
</dbReference>
<keyword evidence="3" id="KW-0964">Secreted</keyword>
<evidence type="ECO:0000259" key="5">
    <source>
        <dbReference type="Pfam" id="PF22178"/>
    </source>
</evidence>
<dbReference type="Pfam" id="PF05954">
    <property type="entry name" value="Phage_GPD"/>
    <property type="match status" value="1"/>
</dbReference>
<sequence>MPDTTIIKLTAPNLTGLTVATAYTDSQLNTLTTATIAATTSAPLTLDSALATHLTVTINDANYDALIAEAHQLPATGNADRYQFVLRPWLWWLTLSSNNRVFQNLSAQEIVEKVFKDGGFSDYKFQLKSKPAKREYCLQYNESDFNFISRLLEQEGICWFFTHAEGKHTLVLADDNSAFPPIPGEKKVKYQAAQSGARETGMIRSAQLHLQATAQGFQGSDYNYEQPKAALFSQAGEKKGGMQYQHPGRFSVKAEGDALAAWKVNALKAQAKQLVGESDCAALMAGHWFTLTDHDDKSLNIDWLVTAVSHEYDGEHYRNRFTAIPKATPYRPLAVTPQPFMHTQTATVVGKSGEEIWTDKLGRVKVQFPWDREGKSDETSSCWLRVATAWSGNGFGAQFIPRIGQEVVVSFIDGSPDKPLITGCVYNGANALPYALPANQTQSGIKTKSEKGFNELRFDDKKDAELLAMQAQKDFQLTVLNDSKTTVSHDEIQSVKNDRTRIVEEGNETVTLKKGNRTVKIEKGSDTLEVKDKRSVTVKGDQEHAVDGNETHKVKGNYTLNVDGNLTIKVSGTLTLESSKTLNLKSGADLSASATSGLKLDATNIASEAKASLTQKAATISHEAKATLTSKASATQTVDGGGMLIIKGGLVRIN</sequence>
<evidence type="ECO:0000313" key="7">
    <source>
        <dbReference type="Proteomes" id="UP000000289"/>
    </source>
</evidence>
<protein>
    <submittedName>
        <fullName evidence="6">Type VI secretion protein (VgrG)</fullName>
    </submittedName>
</protein>
<dbReference type="NCBIfam" id="TIGR01646">
    <property type="entry name" value="vgr_GE"/>
    <property type="match status" value="1"/>
</dbReference>
<comment type="similarity">
    <text evidence="2">Belongs to the VgrG protein family.</text>
</comment>
<dbReference type="FunFam" id="3.55.50.10:FF:000001">
    <property type="entry name" value="Actin cross-linking toxin VgrG1"/>
    <property type="match status" value="1"/>
</dbReference>
<organism evidence="6 7">
    <name type="scientific">Salmonella bongori (strain ATCC 43975 / DSM 13772 / NCTC 12419)</name>
    <dbReference type="NCBI Taxonomy" id="218493"/>
    <lineage>
        <taxon>Bacteria</taxon>
        <taxon>Pseudomonadati</taxon>
        <taxon>Pseudomonadota</taxon>
        <taxon>Gammaproteobacteria</taxon>
        <taxon>Enterobacterales</taxon>
        <taxon>Enterobacteriaceae</taxon>
        <taxon>Salmonella</taxon>
    </lineage>
</organism>
<accession>A0A0K0HA55</accession>
<dbReference type="GO" id="GO:0005576">
    <property type="term" value="C:extracellular region"/>
    <property type="evidence" value="ECO:0007669"/>
    <property type="project" value="UniProtKB-SubCell"/>
</dbReference>
<dbReference type="KEGG" id="sbg:SBG_1246"/>
<evidence type="ECO:0000259" key="4">
    <source>
        <dbReference type="Pfam" id="PF04717"/>
    </source>
</evidence>
<dbReference type="RefSeq" id="WP_001113490.1">
    <property type="nucleotide sequence ID" value="NC_015761.1"/>
</dbReference>
<dbReference type="Gene3D" id="4.10.220.110">
    <property type="match status" value="1"/>
</dbReference>
<dbReference type="GeneID" id="44980257"/>
<name>A0A0K0HA55_SALBC</name>
<dbReference type="Gene3D" id="3.55.50.10">
    <property type="entry name" value="Baseplate protein-like domains"/>
    <property type="match status" value="1"/>
</dbReference>
<dbReference type="InterPro" id="IPR006531">
    <property type="entry name" value="Gp5/Vgr_OB"/>
</dbReference>
<dbReference type="EMBL" id="FR877557">
    <property type="protein sequence ID" value="CCC30334.1"/>
    <property type="molecule type" value="Genomic_DNA"/>
</dbReference>
<evidence type="ECO:0000313" key="6">
    <source>
        <dbReference type="EMBL" id="CCC30334.1"/>
    </source>
</evidence>
<dbReference type="Gene3D" id="2.30.110.50">
    <property type="match status" value="1"/>
</dbReference>
<dbReference type="SUPFAM" id="SSF69255">
    <property type="entry name" value="gp5 N-terminal domain-like"/>
    <property type="match status" value="1"/>
</dbReference>
<evidence type="ECO:0000256" key="3">
    <source>
        <dbReference type="ARBA" id="ARBA00022525"/>
    </source>
</evidence>
<dbReference type="Gene3D" id="2.40.50.230">
    <property type="entry name" value="Gp5 N-terminal domain"/>
    <property type="match status" value="1"/>
</dbReference>
<dbReference type="SUPFAM" id="SSF69279">
    <property type="entry name" value="Phage tail proteins"/>
    <property type="match status" value="2"/>
</dbReference>
<dbReference type="InterPro" id="IPR037026">
    <property type="entry name" value="Vgr_OB-fold_dom_sf"/>
</dbReference>
<evidence type="ECO:0000256" key="1">
    <source>
        <dbReference type="ARBA" id="ARBA00004613"/>
    </source>
</evidence>
<dbReference type="PANTHER" id="PTHR32305">
    <property type="match status" value="1"/>
</dbReference>
<dbReference type="Pfam" id="PF22178">
    <property type="entry name" value="Gp5_trimer_C"/>
    <property type="match status" value="1"/>
</dbReference>
<dbReference type="SUPFAM" id="SSF69349">
    <property type="entry name" value="Phage fibre proteins"/>
    <property type="match status" value="1"/>
</dbReference>
<dbReference type="Proteomes" id="UP000000289">
    <property type="component" value="Chromosome"/>
</dbReference>
<dbReference type="PANTHER" id="PTHR32305:SF15">
    <property type="entry name" value="PROTEIN RHSA-RELATED"/>
    <property type="match status" value="1"/>
</dbReference>
<feature type="domain" description="Gp5/Type VI secretion system Vgr protein OB-fold" evidence="4">
    <location>
        <begin position="358"/>
        <end position="426"/>
    </location>
</feature>
<reference evidence="6 7" key="1">
    <citation type="journal article" date="2011" name="PLoS Pathog.">
        <title>Salmonella bongori provides insights into the evolution of the Salmonellae.</title>
        <authorList>
            <person name="Fookes M."/>
            <person name="Schroeder G.N."/>
            <person name="Langridge G.C."/>
            <person name="Blondel C.J."/>
            <person name="Mammina C."/>
            <person name="Connor T.R."/>
            <person name="Seth-Smith H."/>
            <person name="Vernikos G.S."/>
            <person name="Robinson K.S."/>
            <person name="Sanders M."/>
            <person name="Petty N.K."/>
            <person name="Kingsley R.A."/>
            <person name="Baumler A.J."/>
            <person name="Nuccio S.P."/>
            <person name="Contreras I."/>
            <person name="Santiviago C.A."/>
            <person name="Maskell D."/>
            <person name="Barrow P."/>
            <person name="Humphrey T."/>
            <person name="Nastasi A."/>
            <person name="Roberts M."/>
            <person name="Frankel G."/>
            <person name="Parkhill J."/>
            <person name="Dougan G."/>
            <person name="Thomson N.R."/>
        </authorList>
    </citation>
    <scope>NUCLEOTIDE SEQUENCE [LARGE SCALE GENOMIC DNA]</scope>
    <source>
        <strain evidence="7">ATCC 43975 / DSM 13772 / NCTC 12419</strain>
    </source>
</reference>